<proteinExistence type="inferred from homology"/>
<dbReference type="AlphaFoldDB" id="A0A507CCI4"/>
<feature type="transmembrane region" description="Helical" evidence="8">
    <location>
        <begin position="724"/>
        <end position="748"/>
    </location>
</feature>
<name>A0A507CCI4_9FUNG</name>
<dbReference type="GeneID" id="42002058"/>
<feature type="region of interest" description="Disordered" evidence="7">
    <location>
        <begin position="1008"/>
        <end position="1039"/>
    </location>
</feature>
<dbReference type="InterPro" id="IPR027815">
    <property type="entry name" value="CSC1/OSCA1-like_cyt"/>
</dbReference>
<feature type="transmembrane region" description="Helical" evidence="8">
    <location>
        <begin position="563"/>
        <end position="588"/>
    </location>
</feature>
<evidence type="ECO:0000256" key="4">
    <source>
        <dbReference type="ARBA" id="ARBA00022692"/>
    </source>
</evidence>
<sequence>MSAKDPEVYKPVGISLALGLYFALGLAFIIAFSIFRAFFPLTYSPRLRLKRVAPPKLPRGCLSWLVPIFYVTEAELISNVGLDGAMLLRFLKMCCQLFAVLSVIGAFVLIPLNVTASGDLPAKISEEQWLTLMSIENVPNQSYSILSTHIVFTWIFTFIVYYHVIRFYRSFIALRLQQQEYVLRRSKLSKIEMRSVMVFGIPSELRHEVDLASFYEGLGIGTVENVVICRRWVKLREAVAMRAYYLKQLECLYAAVKSRRGQWWRNLKSQLLASHLDNDSASVSSVASPRRLAPLDKNEACIFEIKAQLDAVPKHLRPRHRTGFMGLVGSSVDSADYYGAKFIEWDLEVARLRRVPEHSTPTAVAFVTFDSPVSATLASQILLGKRPLACMTRPAPEPRDVFWPNLSSSSANPLIKFMRGLGVQMSLIVLVFFTATPIAFLAGWTTPAGLAKLFPQLKDLFESMTPFIRSLLTGALPALVTSLWLATLPSLLFYLSQAQGLEALSWLEQSVLSKYYWYLITNIVIVFAIARSVWNAISIFDVIQQPTLLLNILADSMPRMASFYVNYIIVQAFAIFPAQLLLVGPLFLTFVSRLAPWTRNSPRDVSDAYYPSVLTSINYGIAFPMPLLILAVGLTYSQILPIVLPFCALCFGIAWVVYKYQLLYVHIPKFETLGGFVPLVVNRTMLGLVIYQIVMLAVLALKMVPRDGAEVEKFDFVFIRAATWGPYAYTLLSMIPLLIITFFVYWWMKQGYFKQTRNVPMEILGQIVQELGPDTHVGRREAMQTQTSPSIAPEELTHVAERSESSMGKELKEVSPNDLITHNEYLSNPWLTPKQLSAGYLHGASSSVAVEDVAATEKVSKTIRQRQRPRRTSRAAAIAGVRRTRARSSSDEQQPLLSSDGMSDSDDEKDTARPQNGRRDNDPVSAYHPPSWIDRSRQDSVTSQTTSEHDASHLHITIAENGSTATAADDSFHIEPPMSHVTGVLDTPLDAAHWPFLASGDEQDLILANGGSTPTASTNNSSNNNNINPSSIPTPSISPRNYDDLQLHTYLHPALIGRLPLPWLPGPQSRVFTEARAEQERWQREVWRRVSQQLRIGVRLDLARAAAAGGSQGDHGDDEALRIRGGRREGSASVTTRVKSFVDGATSWLYLAITD</sequence>
<keyword evidence="4 8" id="KW-0812">Transmembrane</keyword>
<evidence type="ECO:0000256" key="3">
    <source>
        <dbReference type="ARBA" id="ARBA00022448"/>
    </source>
</evidence>
<evidence type="ECO:0000256" key="2">
    <source>
        <dbReference type="ARBA" id="ARBA00007779"/>
    </source>
</evidence>
<evidence type="ECO:0000259" key="11">
    <source>
        <dbReference type="Pfam" id="PF14703"/>
    </source>
</evidence>
<accession>A0A507CCI4</accession>
<comment type="subcellular location">
    <subcellularLocation>
        <location evidence="1">Membrane</location>
        <topology evidence="1">Multi-pass membrane protein</topology>
    </subcellularLocation>
</comment>
<dbReference type="InterPro" id="IPR003864">
    <property type="entry name" value="CSC1/OSCA1-like_7TM"/>
</dbReference>
<dbReference type="EMBL" id="QEAO01000003">
    <property type="protein sequence ID" value="TPX37211.1"/>
    <property type="molecule type" value="Genomic_DNA"/>
</dbReference>
<dbReference type="Pfam" id="PF13967">
    <property type="entry name" value="RSN1_TM"/>
    <property type="match status" value="1"/>
</dbReference>
<evidence type="ECO:0000256" key="7">
    <source>
        <dbReference type="SAM" id="MobiDB-lite"/>
    </source>
</evidence>
<dbReference type="OrthoDB" id="1689567at2759"/>
<feature type="transmembrane region" description="Helical" evidence="8">
    <location>
        <begin position="467"/>
        <end position="495"/>
    </location>
</feature>
<gene>
    <name evidence="12" type="ORF">SmJEL517_g00833</name>
</gene>
<dbReference type="RefSeq" id="XP_031027281.1">
    <property type="nucleotide sequence ID" value="XM_031166761.1"/>
</dbReference>
<evidence type="ECO:0000256" key="1">
    <source>
        <dbReference type="ARBA" id="ARBA00004141"/>
    </source>
</evidence>
<evidence type="ECO:0000313" key="12">
    <source>
        <dbReference type="EMBL" id="TPX37211.1"/>
    </source>
</evidence>
<evidence type="ECO:0000256" key="6">
    <source>
        <dbReference type="ARBA" id="ARBA00023136"/>
    </source>
</evidence>
<feature type="transmembrane region" description="Helical" evidence="8">
    <location>
        <begin position="90"/>
        <end position="110"/>
    </location>
</feature>
<dbReference type="Proteomes" id="UP000319731">
    <property type="component" value="Unassembled WGS sequence"/>
</dbReference>
<feature type="transmembrane region" description="Helical" evidence="8">
    <location>
        <begin position="143"/>
        <end position="165"/>
    </location>
</feature>
<dbReference type="PANTHER" id="PTHR13018">
    <property type="entry name" value="PROBABLE MEMBRANE PROTEIN DUF221-RELATED"/>
    <property type="match status" value="1"/>
</dbReference>
<feature type="domain" description="CSC1/OSCA1-like N-terminal transmembrane" evidence="10">
    <location>
        <begin position="17"/>
        <end position="166"/>
    </location>
</feature>
<feature type="compositionally biased region" description="Basic and acidic residues" evidence="7">
    <location>
        <begin position="1114"/>
        <end position="1129"/>
    </location>
</feature>
<dbReference type="InterPro" id="IPR045122">
    <property type="entry name" value="Csc1-like"/>
</dbReference>
<evidence type="ECO:0000313" key="13">
    <source>
        <dbReference type="Proteomes" id="UP000319731"/>
    </source>
</evidence>
<comment type="caution">
    <text evidence="12">The sequence shown here is derived from an EMBL/GenBank/DDBJ whole genome shotgun (WGS) entry which is preliminary data.</text>
</comment>
<comment type="similarity">
    <text evidence="2">Belongs to the CSC1 (TC 1.A.17) family.</text>
</comment>
<keyword evidence="13" id="KW-1185">Reference proteome</keyword>
<organism evidence="12 13">
    <name type="scientific">Synchytrium microbalum</name>
    <dbReference type="NCBI Taxonomy" id="1806994"/>
    <lineage>
        <taxon>Eukaryota</taxon>
        <taxon>Fungi</taxon>
        <taxon>Fungi incertae sedis</taxon>
        <taxon>Chytridiomycota</taxon>
        <taxon>Chytridiomycota incertae sedis</taxon>
        <taxon>Chytridiomycetes</taxon>
        <taxon>Synchytriales</taxon>
        <taxon>Synchytriaceae</taxon>
        <taxon>Synchytrium</taxon>
    </lineage>
</organism>
<feature type="transmembrane region" description="Helical" evidence="8">
    <location>
        <begin position="516"/>
        <end position="543"/>
    </location>
</feature>
<evidence type="ECO:0000256" key="5">
    <source>
        <dbReference type="ARBA" id="ARBA00022989"/>
    </source>
</evidence>
<feature type="compositionally biased region" description="Low complexity" evidence="7">
    <location>
        <begin position="1012"/>
        <end position="1039"/>
    </location>
</feature>
<dbReference type="Pfam" id="PF02714">
    <property type="entry name" value="RSN1_7TM"/>
    <property type="match status" value="1"/>
</dbReference>
<feature type="transmembrane region" description="Helical" evidence="8">
    <location>
        <begin position="12"/>
        <end position="39"/>
    </location>
</feature>
<protein>
    <recommendedName>
        <fullName evidence="14">CSC1/OSCA1-like 7TM region domain-containing protein</fullName>
    </recommendedName>
</protein>
<feature type="compositionally biased region" description="Basic residues" evidence="7">
    <location>
        <begin position="861"/>
        <end position="873"/>
    </location>
</feature>
<feature type="region of interest" description="Disordered" evidence="7">
    <location>
        <begin position="852"/>
        <end position="952"/>
    </location>
</feature>
<feature type="transmembrane region" description="Helical" evidence="8">
    <location>
        <begin position="425"/>
        <end position="447"/>
    </location>
</feature>
<dbReference type="GO" id="GO:0005886">
    <property type="term" value="C:plasma membrane"/>
    <property type="evidence" value="ECO:0007669"/>
    <property type="project" value="TreeGrafter"/>
</dbReference>
<feature type="region of interest" description="Disordered" evidence="7">
    <location>
        <begin position="1107"/>
        <end position="1129"/>
    </location>
</feature>
<evidence type="ECO:0000256" key="8">
    <source>
        <dbReference type="SAM" id="Phobius"/>
    </source>
</evidence>
<keyword evidence="3" id="KW-0813">Transport</keyword>
<evidence type="ECO:0000259" key="10">
    <source>
        <dbReference type="Pfam" id="PF13967"/>
    </source>
</evidence>
<feature type="transmembrane region" description="Helical" evidence="8">
    <location>
        <begin position="639"/>
        <end position="658"/>
    </location>
</feature>
<reference evidence="12 13" key="1">
    <citation type="journal article" date="2019" name="Sci. Rep.">
        <title>Comparative genomics of chytrid fungi reveal insights into the obligate biotrophic and pathogenic lifestyle of Synchytrium endobioticum.</title>
        <authorList>
            <person name="van de Vossenberg B.T.L.H."/>
            <person name="Warris S."/>
            <person name="Nguyen H.D.T."/>
            <person name="van Gent-Pelzer M.P.E."/>
            <person name="Joly D.L."/>
            <person name="van de Geest H.C."/>
            <person name="Bonants P.J.M."/>
            <person name="Smith D.S."/>
            <person name="Levesque C.A."/>
            <person name="van der Lee T.A.J."/>
        </authorList>
    </citation>
    <scope>NUCLEOTIDE SEQUENCE [LARGE SCALE GENOMIC DNA]</scope>
    <source>
        <strain evidence="12 13">JEL517</strain>
    </source>
</reference>
<evidence type="ECO:0008006" key="14">
    <source>
        <dbReference type="Google" id="ProtNLM"/>
    </source>
</evidence>
<dbReference type="Pfam" id="PF14703">
    <property type="entry name" value="PHM7_cyt"/>
    <property type="match status" value="1"/>
</dbReference>
<feature type="domain" description="CSC1/OSCA1-like cytosolic" evidence="11">
    <location>
        <begin position="194"/>
        <end position="405"/>
    </location>
</feature>
<dbReference type="GO" id="GO:0005227">
    <property type="term" value="F:calcium-activated cation channel activity"/>
    <property type="evidence" value="ECO:0007669"/>
    <property type="project" value="InterPro"/>
</dbReference>
<feature type="transmembrane region" description="Helical" evidence="8">
    <location>
        <begin position="679"/>
        <end position="704"/>
    </location>
</feature>
<evidence type="ECO:0000259" key="9">
    <source>
        <dbReference type="Pfam" id="PF02714"/>
    </source>
</evidence>
<dbReference type="InterPro" id="IPR032880">
    <property type="entry name" value="CSC1/OSCA1-like_N"/>
</dbReference>
<dbReference type="PANTHER" id="PTHR13018:SF5">
    <property type="entry name" value="RE44586P"/>
    <property type="match status" value="1"/>
</dbReference>
<feature type="domain" description="CSC1/OSCA1-like 7TM region" evidence="9">
    <location>
        <begin position="421"/>
        <end position="698"/>
    </location>
</feature>
<feature type="transmembrane region" description="Helical" evidence="8">
    <location>
        <begin position="609"/>
        <end position="633"/>
    </location>
</feature>
<keyword evidence="6 8" id="KW-0472">Membrane</keyword>
<keyword evidence="5 8" id="KW-1133">Transmembrane helix</keyword>